<dbReference type="SUPFAM" id="SSF48452">
    <property type="entry name" value="TPR-like"/>
    <property type="match status" value="2"/>
</dbReference>
<evidence type="ECO:0000256" key="1">
    <source>
        <dbReference type="ARBA" id="ARBA00009085"/>
    </source>
</evidence>
<organism evidence="5">
    <name type="scientific">Sesamum angustifolium</name>
    <dbReference type="NCBI Taxonomy" id="2727405"/>
    <lineage>
        <taxon>Eukaryota</taxon>
        <taxon>Viridiplantae</taxon>
        <taxon>Streptophyta</taxon>
        <taxon>Embryophyta</taxon>
        <taxon>Tracheophyta</taxon>
        <taxon>Spermatophyta</taxon>
        <taxon>Magnoliopsida</taxon>
        <taxon>eudicotyledons</taxon>
        <taxon>Gunneridae</taxon>
        <taxon>Pentapetalae</taxon>
        <taxon>asterids</taxon>
        <taxon>lamiids</taxon>
        <taxon>Lamiales</taxon>
        <taxon>Pedaliaceae</taxon>
        <taxon>Sesamum</taxon>
    </lineage>
</organism>
<comment type="caution">
    <text evidence="5">The sequence shown here is derived from an EMBL/GenBank/DDBJ whole genome shotgun (WGS) entry which is preliminary data.</text>
</comment>
<dbReference type="EMBL" id="JACGWK010000002">
    <property type="protein sequence ID" value="KAL0370330.1"/>
    <property type="molecule type" value="Genomic_DNA"/>
</dbReference>
<feature type="compositionally biased region" description="Low complexity" evidence="2">
    <location>
        <begin position="353"/>
        <end position="362"/>
    </location>
</feature>
<sequence>MSPAFVDSGAPAPCTNGQIFYPHFNSSHNIDDNSIAFTSFSNRMDPNFGFGSPSLGPSKPAAGLSRPPRLAKLRKPLVGHRPNLFRPVSQMGVGQGLGGSGVEAASSDPGLGTSKPAFESSQQNVGRGFAFGSNDASKNNLFSETVVNNNVETSKVVDDMRRLRIETEKAYTNSMNVKNGGSGSAGGDMHLSGKEHSLRGVDESVVSELPDEMRRLYIESEHFSKLYGGNVEELPNKMKKLNMKDSEHCGSKNLGFGNEKVDDVSSGDKNGLMFRKDAGNADEQVDLNVSSAAGNSSDHLETKPSLPSGAETMPGMQAKNLGAGNLHNISGSFNSGFTFQAGGESKNSGTHLSSNNESNSTSLPVFTSSSIRFKPVGSVSEMPSVDRVDKKVDFSFTSKLDNMAAKHVEFKTPDLKAHSVFGLNRKVETKRESTKDSGLRKKKGKWKKPAQVPLKFQQDFFFQENLQENAESPEQYSPMDLSPYEETLANNSFSRETSVASEESSHYDENNSSSAAYPYVLSDIADEVLIAATADLHINERDVKGNERKDEESVYCMKEGISVEIPYEDAASGAETESFKSATDELDYSTDSFVTAADIEGSFSSKIDRQNSDGGTQFKYDTSLADTAQSNFTFSASSSYLAESPAPMRILKKKNRAKLCQDSYSSTPSVKVPHVASHLPSLQVAGSSLSSPEQGLKGNFSTVLNQKRDESEQVEPATKQDTAQAASIASQESCEKWRLRGNQAYAKGEFSKAEDFYTQGINCISQNEESRSCLRALMLCYSNRAATRMSLGRFREALEDCIRASAIDPNFLKVQVRAASCYLALGEVENATPHFMKCLQGGSDVCVDRKLMVEASEGLEKAKKVAECMKQAAELLEQRTSSDIDIAISVISDGLTISSYSEKLLQMKVNAFLMLKKYEELIQFCEHILGSVESNFLMLGADIHSVELHRFDLKTAPSFKVWCSSLILKSYFYLGKLEDAVVFLKKLEESVSLVERESRSLESLIPLIGIIRELLHHKAAGNEAYKSGKHAEAVEHYTAAISCSVESRPFSAICFCNRAAAYRAMGQILDAIADCCLAIALDGSYYKALSRRASLYEMIRDYGQAVADLQKLVSLLTKEVDKKTNQSGAFDKTDCVTELRQARLKLSEMEEACRNEIPLNMYLILGVDPSASASDIKKAYRKAALKYHPDKAGQSLVRNENPDDGIWKEIADEVHKDADRLFKMIGEAYAVLSDPTKRSQYDLEEEMRNAPNRGNANSSNSKIFSDFHNYSYDRSGSRRQWQDFRRSYANTGKGPERNPYNCRFALFVLRHPFQQTAPFLPQWPTPLLFRELLHAPILNMTHHQVLIFGSFTEDEIRSMQCQPQKNDVEITFGSLDSETLRSVGIFSTTVTDLLSPGGSELSKPASTPNVFRLPSSSETTSELEVAFVKENGCRSSTCPGNTGAKELKPGHIERPASVSSDNEFSKLLTLEQPSTHNVSELSSSLEDVFLDDSGNGIHQVESHESIFKESNGPNVTPRNFLPRGLVNLGNLCFLNATLQALLSCSPFFELLHELKNRDIPEIGYPTLRAFVEFISDFDILTDSVGKRNEKTVLETGMPFRPVMFDSILKSFTPDISDNLSGRPRQEDAQEFLSFIMHQMHDELLKLDGQFSNGNGKTASLVSSTDDESEDDDNWETVGPKNKTAITRTQSFLPSKLSAIFGGQLRSVVKARGKQASATIQPFLLLHLNICPEPVCTIEDALRLFSAQKHLKGIELQQLESYGSEGSTKLHKTVHFPLELVVGRELLASPSCEVRRYELVATITHHGRDPSKGHYTADARHPNGKWLRYDDASVTPIPESKVLHDQAYVLFYKQL</sequence>
<feature type="compositionally biased region" description="Polar residues" evidence="2">
    <location>
        <begin position="491"/>
        <end position="502"/>
    </location>
</feature>
<dbReference type="PROSITE" id="PS00636">
    <property type="entry name" value="DNAJ_1"/>
    <property type="match status" value="1"/>
</dbReference>
<dbReference type="PROSITE" id="PS50076">
    <property type="entry name" value="DNAJ_2"/>
    <property type="match status" value="1"/>
</dbReference>
<feature type="region of interest" description="Disordered" evidence="2">
    <location>
        <begin position="1656"/>
        <end position="1675"/>
    </location>
</feature>
<protein>
    <submittedName>
        <fullName evidence="5">Ubiquitin carboxyl-terminal hydrolase 24</fullName>
    </submittedName>
</protein>
<dbReference type="InterPro" id="IPR019734">
    <property type="entry name" value="TPR_rpt"/>
</dbReference>
<evidence type="ECO:0000259" key="4">
    <source>
        <dbReference type="PROSITE" id="PS50235"/>
    </source>
</evidence>
<evidence type="ECO:0000259" key="3">
    <source>
        <dbReference type="PROSITE" id="PS50076"/>
    </source>
</evidence>
<dbReference type="InterPro" id="IPR001623">
    <property type="entry name" value="DnaJ_domain"/>
</dbReference>
<reference evidence="5" key="2">
    <citation type="journal article" date="2024" name="Plant">
        <title>Genomic evolution and insights into agronomic trait innovations of Sesamum species.</title>
        <authorList>
            <person name="Miao H."/>
            <person name="Wang L."/>
            <person name="Qu L."/>
            <person name="Liu H."/>
            <person name="Sun Y."/>
            <person name="Le M."/>
            <person name="Wang Q."/>
            <person name="Wei S."/>
            <person name="Zheng Y."/>
            <person name="Lin W."/>
            <person name="Duan Y."/>
            <person name="Cao H."/>
            <person name="Xiong S."/>
            <person name="Wang X."/>
            <person name="Wei L."/>
            <person name="Li C."/>
            <person name="Ma Q."/>
            <person name="Ju M."/>
            <person name="Zhao R."/>
            <person name="Li G."/>
            <person name="Mu C."/>
            <person name="Tian Q."/>
            <person name="Mei H."/>
            <person name="Zhang T."/>
            <person name="Gao T."/>
            <person name="Zhang H."/>
        </authorList>
    </citation>
    <scope>NUCLEOTIDE SEQUENCE</scope>
    <source>
        <strain evidence="5">G01</strain>
    </source>
</reference>
<dbReference type="Gene3D" id="1.10.287.110">
    <property type="entry name" value="DnaJ domain"/>
    <property type="match status" value="1"/>
</dbReference>
<dbReference type="Pfam" id="PF00226">
    <property type="entry name" value="DnaJ"/>
    <property type="match status" value="1"/>
</dbReference>
<evidence type="ECO:0000256" key="2">
    <source>
        <dbReference type="SAM" id="MobiDB-lite"/>
    </source>
</evidence>
<feature type="region of interest" description="Disordered" evidence="2">
    <location>
        <begin position="1396"/>
        <end position="1415"/>
    </location>
</feature>
<dbReference type="Gene3D" id="1.25.40.10">
    <property type="entry name" value="Tetratricopeptide repeat domain"/>
    <property type="match status" value="2"/>
</dbReference>
<feature type="region of interest" description="Disordered" evidence="2">
    <location>
        <begin position="1440"/>
        <end position="1459"/>
    </location>
</feature>
<dbReference type="SUPFAM" id="SSF54001">
    <property type="entry name" value="Cysteine proteinases"/>
    <property type="match status" value="1"/>
</dbReference>
<dbReference type="CDD" id="cd06257">
    <property type="entry name" value="DnaJ"/>
    <property type="match status" value="1"/>
</dbReference>
<reference evidence="5" key="1">
    <citation type="submission" date="2020-06" db="EMBL/GenBank/DDBJ databases">
        <authorList>
            <person name="Li T."/>
            <person name="Hu X."/>
            <person name="Zhang T."/>
            <person name="Song X."/>
            <person name="Zhang H."/>
            <person name="Dai N."/>
            <person name="Sheng W."/>
            <person name="Hou X."/>
            <person name="Wei L."/>
        </authorList>
    </citation>
    <scope>NUCLEOTIDE SEQUENCE</scope>
    <source>
        <strain evidence="5">G01</strain>
        <tissue evidence="5">Leaf</tissue>
    </source>
</reference>
<evidence type="ECO:0000313" key="5">
    <source>
        <dbReference type="EMBL" id="KAL0370330.1"/>
    </source>
</evidence>
<dbReference type="SMART" id="SM00028">
    <property type="entry name" value="TPR"/>
    <property type="match status" value="6"/>
</dbReference>
<feature type="domain" description="USP" evidence="4">
    <location>
        <begin position="1523"/>
        <end position="1854"/>
    </location>
</feature>
<feature type="region of interest" description="Disordered" evidence="2">
    <location>
        <begin position="491"/>
        <end position="512"/>
    </location>
</feature>
<proteinExistence type="inferred from homology"/>
<dbReference type="InterPro" id="IPR001394">
    <property type="entry name" value="Peptidase_C19_UCH"/>
</dbReference>
<feature type="region of interest" description="Disordered" evidence="2">
    <location>
        <begin position="290"/>
        <end position="323"/>
    </location>
</feature>
<dbReference type="Gene3D" id="3.90.70.10">
    <property type="entry name" value="Cysteine proteinases"/>
    <property type="match status" value="1"/>
</dbReference>
<dbReference type="PROSITE" id="PS00972">
    <property type="entry name" value="USP_1"/>
    <property type="match status" value="1"/>
</dbReference>
<keyword evidence="5" id="KW-0378">Hydrolase</keyword>
<dbReference type="PANTHER" id="PTHR45181">
    <property type="entry name" value="HEAT SHOCK PROTEIN DNAJ WITH TETRATRICOPEPTIDE REPEAT-CONTAINING PROTEIN"/>
    <property type="match status" value="1"/>
</dbReference>
<feature type="compositionally biased region" description="Basic and acidic residues" evidence="2">
    <location>
        <begin position="1445"/>
        <end position="1454"/>
    </location>
</feature>
<feature type="domain" description="J" evidence="3">
    <location>
        <begin position="1160"/>
        <end position="1245"/>
    </location>
</feature>
<dbReference type="SMART" id="SM00271">
    <property type="entry name" value="DnaJ"/>
    <property type="match status" value="1"/>
</dbReference>
<dbReference type="PROSITE" id="PS00973">
    <property type="entry name" value="USP_2"/>
    <property type="match status" value="1"/>
</dbReference>
<feature type="compositionally biased region" description="Acidic residues" evidence="2">
    <location>
        <begin position="1664"/>
        <end position="1674"/>
    </location>
</feature>
<dbReference type="SUPFAM" id="SSF46565">
    <property type="entry name" value="Chaperone J-domain"/>
    <property type="match status" value="1"/>
</dbReference>
<dbReference type="InterPro" id="IPR028889">
    <property type="entry name" value="USP"/>
</dbReference>
<dbReference type="Pfam" id="PF00443">
    <property type="entry name" value="UCH"/>
    <property type="match status" value="1"/>
</dbReference>
<dbReference type="InterPro" id="IPR038765">
    <property type="entry name" value="Papain-like_cys_pep_sf"/>
</dbReference>
<name>A0AAW2QRW6_9LAMI</name>
<dbReference type="PRINTS" id="PR00625">
    <property type="entry name" value="JDOMAIN"/>
</dbReference>
<feature type="region of interest" description="Disordered" evidence="2">
    <location>
        <begin position="340"/>
        <end position="363"/>
    </location>
</feature>
<comment type="similarity">
    <text evidence="1">Belongs to the peptidase C19 family.</text>
</comment>
<gene>
    <name evidence="5" type="ORF">Sangu_0351100</name>
</gene>
<dbReference type="InterPro" id="IPR011990">
    <property type="entry name" value="TPR-like_helical_dom_sf"/>
</dbReference>
<dbReference type="InterPro" id="IPR036869">
    <property type="entry name" value="J_dom_sf"/>
</dbReference>
<dbReference type="InterPro" id="IPR018200">
    <property type="entry name" value="USP_CS"/>
</dbReference>
<dbReference type="PANTHER" id="PTHR45181:SF4">
    <property type="entry name" value="HEAT SHOCK PROTEIN DNAJ WITH TETRATRICOPEPTIDE REPEAT-CONTAINING PROTEIN"/>
    <property type="match status" value="1"/>
</dbReference>
<dbReference type="GO" id="GO:0016579">
    <property type="term" value="P:protein deubiquitination"/>
    <property type="evidence" value="ECO:0007669"/>
    <property type="project" value="InterPro"/>
</dbReference>
<dbReference type="InterPro" id="IPR018253">
    <property type="entry name" value="DnaJ_domain_CS"/>
</dbReference>
<dbReference type="PROSITE" id="PS50235">
    <property type="entry name" value="USP_3"/>
    <property type="match status" value="1"/>
</dbReference>
<dbReference type="GO" id="GO:0004843">
    <property type="term" value="F:cysteine-type deubiquitinase activity"/>
    <property type="evidence" value="ECO:0007669"/>
    <property type="project" value="InterPro"/>
</dbReference>
<accession>A0AAW2QRW6</accession>